<accession>A0A164MH10</accession>
<dbReference type="Proteomes" id="UP000076858">
    <property type="component" value="Unassembled WGS sequence"/>
</dbReference>
<keyword evidence="2" id="KW-1185">Reference proteome</keyword>
<evidence type="ECO:0000313" key="1">
    <source>
        <dbReference type="EMBL" id="KZS05051.1"/>
    </source>
</evidence>
<sequence length="89" mass="10292">MDYYNLSTGFFDNSYVGHKIGKLGGPLVPSRSQNHNPLSVCIHNFKMIITIIFDGSQINVQKTKLFDLFSFLLRTNPQNRKRKEANEMR</sequence>
<name>A0A164MH10_9CRUS</name>
<dbReference type="AlphaFoldDB" id="A0A164MH10"/>
<dbReference type="EMBL" id="LRGB01003020">
    <property type="protein sequence ID" value="KZS05051.1"/>
    <property type="molecule type" value="Genomic_DNA"/>
</dbReference>
<reference evidence="1 2" key="1">
    <citation type="submission" date="2016-03" db="EMBL/GenBank/DDBJ databases">
        <title>EvidentialGene: Evidence-directed Construction of Genes on Genomes.</title>
        <authorList>
            <person name="Gilbert D.G."/>
            <person name="Choi J.-H."/>
            <person name="Mockaitis K."/>
            <person name="Colbourne J."/>
            <person name="Pfrender M."/>
        </authorList>
    </citation>
    <scope>NUCLEOTIDE SEQUENCE [LARGE SCALE GENOMIC DNA]</scope>
    <source>
        <strain evidence="1 2">Xinb3</strain>
        <tissue evidence="1">Complete organism</tissue>
    </source>
</reference>
<gene>
    <name evidence="1" type="ORF">APZ42_031864</name>
</gene>
<proteinExistence type="predicted"/>
<evidence type="ECO:0000313" key="2">
    <source>
        <dbReference type="Proteomes" id="UP000076858"/>
    </source>
</evidence>
<comment type="caution">
    <text evidence="1">The sequence shown here is derived from an EMBL/GenBank/DDBJ whole genome shotgun (WGS) entry which is preliminary data.</text>
</comment>
<organism evidence="1 2">
    <name type="scientific">Daphnia magna</name>
    <dbReference type="NCBI Taxonomy" id="35525"/>
    <lineage>
        <taxon>Eukaryota</taxon>
        <taxon>Metazoa</taxon>
        <taxon>Ecdysozoa</taxon>
        <taxon>Arthropoda</taxon>
        <taxon>Crustacea</taxon>
        <taxon>Branchiopoda</taxon>
        <taxon>Diplostraca</taxon>
        <taxon>Cladocera</taxon>
        <taxon>Anomopoda</taxon>
        <taxon>Daphniidae</taxon>
        <taxon>Daphnia</taxon>
    </lineage>
</organism>
<protein>
    <submittedName>
        <fullName evidence="1">Uncharacterized protein</fullName>
    </submittedName>
</protein>